<feature type="transmembrane region" description="Helical" evidence="1">
    <location>
        <begin position="59"/>
        <end position="76"/>
    </location>
</feature>
<keyword evidence="3" id="KW-1185">Reference proteome</keyword>
<evidence type="ECO:0000313" key="3">
    <source>
        <dbReference type="Proteomes" id="UP001056035"/>
    </source>
</evidence>
<dbReference type="Proteomes" id="UP001056035">
    <property type="component" value="Chromosome"/>
</dbReference>
<dbReference type="RefSeq" id="WP_254572703.1">
    <property type="nucleotide sequence ID" value="NZ_CP098502.1"/>
</dbReference>
<accession>A0ABY5DWZ2</accession>
<name>A0ABY5DWZ2_9ACTN</name>
<dbReference type="EMBL" id="CP098502">
    <property type="protein sequence ID" value="UTI66025.1"/>
    <property type="molecule type" value="Genomic_DNA"/>
</dbReference>
<keyword evidence="1" id="KW-1133">Transmembrane helix</keyword>
<dbReference type="SUPFAM" id="SSF53187">
    <property type="entry name" value="Zn-dependent exopeptidases"/>
    <property type="match status" value="1"/>
</dbReference>
<feature type="transmembrane region" description="Helical" evidence="1">
    <location>
        <begin position="82"/>
        <end position="99"/>
    </location>
</feature>
<gene>
    <name evidence="2" type="ORF">NBH00_07410</name>
</gene>
<reference evidence="2 3" key="1">
    <citation type="submission" date="2022-06" db="EMBL/GenBank/DDBJ databases">
        <title>Paraconexibacter antarcticus.</title>
        <authorList>
            <person name="Kim C.S."/>
        </authorList>
    </citation>
    <scope>NUCLEOTIDE SEQUENCE [LARGE SCALE GENOMIC DNA]</scope>
    <source>
        <strain evidence="2 3">02-257</strain>
    </source>
</reference>
<keyword evidence="1" id="KW-0812">Transmembrane</keyword>
<protein>
    <submittedName>
        <fullName evidence="2">Uncharacterized protein</fullName>
    </submittedName>
</protein>
<organism evidence="2 3">
    <name type="scientific">Paraconexibacter antarcticus</name>
    <dbReference type="NCBI Taxonomy" id="2949664"/>
    <lineage>
        <taxon>Bacteria</taxon>
        <taxon>Bacillati</taxon>
        <taxon>Actinomycetota</taxon>
        <taxon>Thermoleophilia</taxon>
        <taxon>Solirubrobacterales</taxon>
        <taxon>Paraconexibacteraceae</taxon>
        <taxon>Paraconexibacter</taxon>
    </lineage>
</organism>
<feature type="transmembrane region" description="Helical" evidence="1">
    <location>
        <begin position="193"/>
        <end position="213"/>
    </location>
</feature>
<keyword evidence="1" id="KW-0472">Membrane</keyword>
<evidence type="ECO:0000313" key="2">
    <source>
        <dbReference type="EMBL" id="UTI66025.1"/>
    </source>
</evidence>
<feature type="transmembrane region" description="Helical" evidence="1">
    <location>
        <begin position="168"/>
        <end position="187"/>
    </location>
</feature>
<evidence type="ECO:0000256" key="1">
    <source>
        <dbReference type="SAM" id="Phobius"/>
    </source>
</evidence>
<sequence>MAATPDPQAILERLAAIPDRGSCSDGERLAARQAARELRAFGRTGVRTQTFWVRPSGELVAIALALAGVAATVVSVDHPATGLGLAAAAVLLLAGDLSGRLPLLRWLTVAHATQNVVATGGRPEAAVRLVVTAALDTPRGGLLDGDGLVSRAVGRLRRRLGGRLPGRYGLLLLALVATAAGAGARLAGGDSTVLGVAQLAACVPLLVLIALLADAATVRAGRPGAGANASAAAVALALVAELDRRPPRALAVDLVLAGAGECGALGMRRWVADARRAGTKAEDVAVLHVAACGRGTPVWWTREGRVLALRYHPQLVAAAARAAADEAHLRARPHASRRATGGRAARAAGWPAIAVGCVGPAGIAPGGGRDVDTADTIDPDALDGTLELCLGLVRVLDAELSARGLDD</sequence>
<proteinExistence type="predicted"/>
<dbReference type="Gene3D" id="3.40.630.10">
    <property type="entry name" value="Zn peptidases"/>
    <property type="match status" value="1"/>
</dbReference>